<dbReference type="Gene3D" id="3.30.2010.10">
    <property type="entry name" value="Metalloproteases ('zincins'), catalytic domain"/>
    <property type="match status" value="1"/>
</dbReference>
<protein>
    <submittedName>
        <fullName evidence="2">M48 family metallopeptidase</fullName>
    </submittedName>
</protein>
<dbReference type="InterPro" id="IPR002725">
    <property type="entry name" value="YgjP-like_metallopeptidase"/>
</dbReference>
<evidence type="ECO:0000259" key="1">
    <source>
        <dbReference type="Pfam" id="PF01863"/>
    </source>
</evidence>
<feature type="domain" description="YgjP-like metallopeptidase" evidence="1">
    <location>
        <begin position="22"/>
        <end position="228"/>
    </location>
</feature>
<dbReference type="PANTHER" id="PTHR30399">
    <property type="entry name" value="UNCHARACTERIZED PROTEIN YGJP"/>
    <property type="match status" value="1"/>
</dbReference>
<dbReference type="InterPro" id="IPR053136">
    <property type="entry name" value="UTP_pyrophosphatase-like"/>
</dbReference>
<dbReference type="CDD" id="cd07344">
    <property type="entry name" value="M48_yhfN_like"/>
    <property type="match status" value="1"/>
</dbReference>
<accession>A0ABW2A8V8</accession>
<dbReference type="PANTHER" id="PTHR30399:SF1">
    <property type="entry name" value="UTP PYROPHOSPHATASE"/>
    <property type="match status" value="1"/>
</dbReference>
<reference evidence="3" key="1">
    <citation type="journal article" date="2019" name="Int. J. Syst. Evol. Microbiol.">
        <title>The Global Catalogue of Microorganisms (GCM) 10K type strain sequencing project: providing services to taxonomists for standard genome sequencing and annotation.</title>
        <authorList>
            <consortium name="The Broad Institute Genomics Platform"/>
            <consortium name="The Broad Institute Genome Sequencing Center for Infectious Disease"/>
            <person name="Wu L."/>
            <person name="Ma J."/>
        </authorList>
    </citation>
    <scope>NUCLEOTIDE SEQUENCE [LARGE SCALE GENOMIC DNA]</scope>
    <source>
        <strain evidence="3">NBRC 111756</strain>
    </source>
</reference>
<dbReference type="Proteomes" id="UP001596422">
    <property type="component" value="Unassembled WGS sequence"/>
</dbReference>
<evidence type="ECO:0000313" key="2">
    <source>
        <dbReference type="EMBL" id="MFC6673879.1"/>
    </source>
</evidence>
<evidence type="ECO:0000313" key="3">
    <source>
        <dbReference type="Proteomes" id="UP001596422"/>
    </source>
</evidence>
<sequence>MSSQRLEAPLPFDYRIVRSHRRTAAIQIRADAVEVRVPHWVGADWIDGFVRSREQWIRSRLASVRAQRDAHLIEVARGARVPFRGQALRLDWQPGAAAAVAHRDDRLEVTLSRRIRRPQEEVVADQLRQWLQRQATDILCARLWALAAHTGLQPSGVSVRGFRRRWGSCDSRGRIALNWRLVLAHPEAADYVLIHELCHLRHFDHSPRFWQLVARHCAGYRQHQDYFRERACWLEW</sequence>
<comment type="caution">
    <text evidence="2">The sequence shown here is derived from an EMBL/GenBank/DDBJ whole genome shotgun (WGS) entry which is preliminary data.</text>
</comment>
<proteinExistence type="predicted"/>
<name>A0ABW2A8V8_9GAMM</name>
<gene>
    <name evidence="2" type="ORF">ACFQDL_30175</name>
</gene>
<organism evidence="2 3">
    <name type="scientific">Marinobacterium aestuariivivens</name>
    <dbReference type="NCBI Taxonomy" id="1698799"/>
    <lineage>
        <taxon>Bacteria</taxon>
        <taxon>Pseudomonadati</taxon>
        <taxon>Pseudomonadota</taxon>
        <taxon>Gammaproteobacteria</taxon>
        <taxon>Oceanospirillales</taxon>
        <taxon>Oceanospirillaceae</taxon>
        <taxon>Marinobacterium</taxon>
    </lineage>
</organism>
<dbReference type="Pfam" id="PF01863">
    <property type="entry name" value="YgjP-like"/>
    <property type="match status" value="1"/>
</dbReference>
<keyword evidence="3" id="KW-1185">Reference proteome</keyword>
<dbReference type="EMBL" id="JBHSWE010000001">
    <property type="protein sequence ID" value="MFC6673879.1"/>
    <property type="molecule type" value="Genomic_DNA"/>
</dbReference>
<dbReference type="RefSeq" id="WP_379912628.1">
    <property type="nucleotide sequence ID" value="NZ_JBHSWE010000001.1"/>
</dbReference>